<evidence type="ECO:0000313" key="3">
    <source>
        <dbReference type="Proteomes" id="UP000253529"/>
    </source>
</evidence>
<feature type="compositionally biased region" description="Basic residues" evidence="1">
    <location>
        <begin position="216"/>
        <end position="227"/>
    </location>
</feature>
<keyword evidence="3" id="KW-1185">Reference proteome</keyword>
<protein>
    <submittedName>
        <fullName evidence="2">Uncharacterized protein</fullName>
    </submittedName>
</protein>
<dbReference type="EMBL" id="QNRK01000014">
    <property type="protein sequence ID" value="RBP12296.1"/>
    <property type="molecule type" value="Genomic_DNA"/>
</dbReference>
<reference evidence="2 3" key="1">
    <citation type="submission" date="2018-06" db="EMBL/GenBank/DDBJ databases">
        <title>Genomic Encyclopedia of Type Strains, Phase IV (KMG-IV): sequencing the most valuable type-strain genomes for metagenomic binning, comparative biology and taxonomic classification.</title>
        <authorList>
            <person name="Goeker M."/>
        </authorList>
    </citation>
    <scope>NUCLEOTIDE SEQUENCE [LARGE SCALE GENOMIC DNA]</scope>
    <source>
        <strain evidence="2 3">DSM 24875</strain>
    </source>
</reference>
<name>A0A366FDY6_9HYPH</name>
<organism evidence="2 3">
    <name type="scientific">Roseiarcus fermentans</name>
    <dbReference type="NCBI Taxonomy" id="1473586"/>
    <lineage>
        <taxon>Bacteria</taxon>
        <taxon>Pseudomonadati</taxon>
        <taxon>Pseudomonadota</taxon>
        <taxon>Alphaproteobacteria</taxon>
        <taxon>Hyphomicrobiales</taxon>
        <taxon>Roseiarcaceae</taxon>
        <taxon>Roseiarcus</taxon>
    </lineage>
</organism>
<gene>
    <name evidence="2" type="ORF">DFR50_114126</name>
</gene>
<feature type="compositionally biased region" description="Basic and acidic residues" evidence="1">
    <location>
        <begin position="96"/>
        <end position="112"/>
    </location>
</feature>
<dbReference type="Proteomes" id="UP000253529">
    <property type="component" value="Unassembled WGS sequence"/>
</dbReference>
<accession>A0A366FDY6</accession>
<sequence>MRLPAVLARSPKGDAAIQGPPAPTLKRGDAGHTADLGRAPLDRHVASLLAMTAAWQLPKLNEASNAACQQGPSKSDGLAVGSTRAARGRGAASGAPRDDSRVSERRSSDMGRPRWGRGNKHRTYLTTRQGRVERGANAAARVAPHGGLVRGRSGRAARRPIDAFAGVPSSRASRHLPPEGEGDCAEGEGAPALTISRTRAARRPRSSRRNGPGSPARRRCRRPPRGR</sequence>
<feature type="region of interest" description="Disordered" evidence="1">
    <location>
        <begin position="1"/>
        <end position="32"/>
    </location>
</feature>
<feature type="compositionally biased region" description="Low complexity" evidence="1">
    <location>
        <begin position="79"/>
        <end position="95"/>
    </location>
</feature>
<feature type="compositionally biased region" description="Basic residues" evidence="1">
    <location>
        <begin position="199"/>
        <end position="208"/>
    </location>
</feature>
<feature type="compositionally biased region" description="Low complexity" evidence="1">
    <location>
        <begin position="187"/>
        <end position="198"/>
    </location>
</feature>
<feature type="compositionally biased region" description="Basic residues" evidence="1">
    <location>
        <begin position="114"/>
        <end position="123"/>
    </location>
</feature>
<dbReference type="AlphaFoldDB" id="A0A366FDY6"/>
<evidence type="ECO:0000256" key="1">
    <source>
        <dbReference type="SAM" id="MobiDB-lite"/>
    </source>
</evidence>
<feature type="region of interest" description="Disordered" evidence="1">
    <location>
        <begin position="66"/>
        <end position="227"/>
    </location>
</feature>
<proteinExistence type="predicted"/>
<evidence type="ECO:0000313" key="2">
    <source>
        <dbReference type="EMBL" id="RBP12296.1"/>
    </source>
</evidence>
<comment type="caution">
    <text evidence="2">The sequence shown here is derived from an EMBL/GenBank/DDBJ whole genome shotgun (WGS) entry which is preliminary data.</text>
</comment>